<keyword evidence="4" id="KW-0479">Metal-binding</keyword>
<reference evidence="11 12" key="1">
    <citation type="submission" date="2020-02" db="EMBL/GenBank/DDBJ databases">
        <title>Genome sequence of the type strain CGMCC 1.15528 of Mesorhizobium zhangyense.</title>
        <authorList>
            <person name="Gao J."/>
            <person name="Sun J."/>
        </authorList>
    </citation>
    <scope>NUCLEOTIDE SEQUENCE [LARGE SCALE GENOMIC DNA]</scope>
    <source>
        <strain evidence="11 12">CGMCC 1.15528</strain>
    </source>
</reference>
<dbReference type="Proteomes" id="UP000481252">
    <property type="component" value="Unassembled WGS sequence"/>
</dbReference>
<keyword evidence="6" id="KW-0560">Oxidoreductase</keyword>
<dbReference type="SUPFAM" id="SSF52343">
    <property type="entry name" value="Ferredoxin reductase-like, C-terminal NADP-linked domain"/>
    <property type="match status" value="1"/>
</dbReference>
<keyword evidence="3" id="KW-0001">2Fe-2S</keyword>
<dbReference type="CDD" id="cd06184">
    <property type="entry name" value="flavohem_like_fad_nad_binding"/>
    <property type="match status" value="1"/>
</dbReference>
<feature type="domain" description="2Fe-2S ferredoxin-type" evidence="9">
    <location>
        <begin position="583"/>
        <end position="665"/>
    </location>
</feature>
<dbReference type="Pfam" id="PF01243">
    <property type="entry name" value="PNPOx_N"/>
    <property type="match status" value="1"/>
</dbReference>
<dbReference type="PANTHER" id="PTHR47354">
    <property type="entry name" value="NADH OXIDOREDUCTASE HCR"/>
    <property type="match status" value="1"/>
</dbReference>
<name>A0A7C9RBM2_9HYPH</name>
<accession>A0A7C9RBM2</accession>
<evidence type="ECO:0000256" key="6">
    <source>
        <dbReference type="ARBA" id="ARBA00023002"/>
    </source>
</evidence>
<dbReference type="InterPro" id="IPR017927">
    <property type="entry name" value="FAD-bd_FR_type"/>
</dbReference>
<feature type="domain" description="FAD-binding FR-type" evidence="10">
    <location>
        <begin position="325"/>
        <end position="430"/>
    </location>
</feature>
<keyword evidence="5" id="KW-0274">FAD</keyword>
<evidence type="ECO:0000256" key="4">
    <source>
        <dbReference type="ARBA" id="ARBA00022723"/>
    </source>
</evidence>
<dbReference type="EMBL" id="JAAKZG010000020">
    <property type="protein sequence ID" value="NGN44835.1"/>
    <property type="molecule type" value="Genomic_DNA"/>
</dbReference>
<evidence type="ECO:0000259" key="10">
    <source>
        <dbReference type="PROSITE" id="PS51384"/>
    </source>
</evidence>
<dbReference type="PROSITE" id="PS51384">
    <property type="entry name" value="FAD_FR"/>
    <property type="match status" value="1"/>
</dbReference>
<gene>
    <name evidence="11" type="ORF">G6N74_27635</name>
</gene>
<proteinExistence type="predicted"/>
<dbReference type="SUPFAM" id="SSF50475">
    <property type="entry name" value="FMN-binding split barrel"/>
    <property type="match status" value="1"/>
</dbReference>
<dbReference type="GO" id="GO:0016491">
    <property type="term" value="F:oxidoreductase activity"/>
    <property type="evidence" value="ECO:0007669"/>
    <property type="project" value="UniProtKB-KW"/>
</dbReference>
<evidence type="ECO:0000256" key="3">
    <source>
        <dbReference type="ARBA" id="ARBA00022714"/>
    </source>
</evidence>
<keyword evidence="7" id="KW-0408">Iron</keyword>
<dbReference type="InterPro" id="IPR001433">
    <property type="entry name" value="OxRdtase_FAD/NAD-bd"/>
</dbReference>
<keyword evidence="2" id="KW-0285">Flavoprotein</keyword>
<sequence>MDDHTRSFIEKSTLLFIASRNGEGAMDVSPRGGQPSVVRLRDDGSLLLPDYVGNRRLDTIGNLLSNPDVALVLLTRRCEEYLRIAARASVSQSGEDIAAFPADENRPLSVIVLTPTRMELVPSKAFARSGFWIDPADRKPPLDVLDIYARDGRWQAEGGRKPVLYDAAAESRLAEAGLRDFYGTPSPLVQTKVYNTAGPGFMGFIDDAQFIVFAHESDTGEILMDLVGGSPLRLDPDTNTQSLLLDVSHEGSVASATPHSAPFALLAAEPGRSDNIRLNGAYREVSTQPDGQRRLSVHPEEIYFHCSAAFARSRIWTDSRPVAWSGRRSFTCVARKRESPDVVSFVLKPRDNAPIGAVAPGQYVTVSLPKDEHQAQRRRCYSVSGTPDAQSLRISVRRIGGGGVSDLLHDTVDVGDEVFLGTAGGQFVLDSAPLRPVVLVSAGVGITPLLPMMEELAREPVGRDVWFVHVARNARHHLFAEEARQIARDASSNIRLFTAYSQPESNDVCDHSGRIDAPTLVSLVPVADADFYICGPDEFMSSLRQGLIDFGAAPESIRIEAFEPRSGGLAGALSSGMASRAPRKVEFARSGKSLTWKPESGSLLDLALANDIEVQYSCRNGECQSCVQRFVSGSADYPTGEEPLLARGQVMLCQAIPRGDLVLDC</sequence>
<dbReference type="InterPro" id="IPR036010">
    <property type="entry name" value="2Fe-2S_ferredoxin-like_sf"/>
</dbReference>
<dbReference type="InterPro" id="IPR039261">
    <property type="entry name" value="FNR_nucleotide-bd"/>
</dbReference>
<dbReference type="InterPro" id="IPR011576">
    <property type="entry name" value="Pyridox_Oxase_N"/>
</dbReference>
<dbReference type="Pfam" id="PF00175">
    <property type="entry name" value="NAD_binding_1"/>
    <property type="match status" value="1"/>
</dbReference>
<evidence type="ECO:0000259" key="9">
    <source>
        <dbReference type="PROSITE" id="PS51085"/>
    </source>
</evidence>
<dbReference type="Gene3D" id="2.30.110.10">
    <property type="entry name" value="Electron Transport, Fmn-binding Protein, Chain A"/>
    <property type="match status" value="1"/>
</dbReference>
<dbReference type="Pfam" id="PF00111">
    <property type="entry name" value="Fer2"/>
    <property type="match status" value="1"/>
</dbReference>
<dbReference type="Gene3D" id="2.40.30.10">
    <property type="entry name" value="Translation factors"/>
    <property type="match status" value="1"/>
</dbReference>
<keyword evidence="12" id="KW-1185">Reference proteome</keyword>
<evidence type="ECO:0000313" key="12">
    <source>
        <dbReference type="Proteomes" id="UP000481252"/>
    </source>
</evidence>
<dbReference type="Gene3D" id="3.40.50.80">
    <property type="entry name" value="Nucleotide-binding domain of ferredoxin-NADP reductase (FNR) module"/>
    <property type="match status" value="1"/>
</dbReference>
<comment type="caution">
    <text evidence="11">The sequence shown here is derived from an EMBL/GenBank/DDBJ whole genome shotgun (WGS) entry which is preliminary data.</text>
</comment>
<evidence type="ECO:0000256" key="5">
    <source>
        <dbReference type="ARBA" id="ARBA00022827"/>
    </source>
</evidence>
<evidence type="ECO:0000256" key="8">
    <source>
        <dbReference type="ARBA" id="ARBA00023014"/>
    </source>
</evidence>
<dbReference type="PROSITE" id="PS51085">
    <property type="entry name" value="2FE2S_FER_2"/>
    <property type="match status" value="1"/>
</dbReference>
<dbReference type="RefSeq" id="WP_165121217.1">
    <property type="nucleotide sequence ID" value="NZ_JAAKZG010000020.1"/>
</dbReference>
<protein>
    <submittedName>
        <fullName evidence="11">2Fe-2S iron-sulfur cluster binding domain-containing protein</fullName>
    </submittedName>
</protein>
<dbReference type="PANTHER" id="PTHR47354:SF8">
    <property type="entry name" value="1,2-PHENYLACETYL-COA EPOXIDASE, SUBUNIT E"/>
    <property type="match status" value="1"/>
</dbReference>
<dbReference type="GO" id="GO:0050660">
    <property type="term" value="F:flavin adenine dinucleotide binding"/>
    <property type="evidence" value="ECO:0007669"/>
    <property type="project" value="TreeGrafter"/>
</dbReference>
<organism evidence="11 12">
    <name type="scientific">Mesorhizobium zhangyense</name>
    <dbReference type="NCBI Taxonomy" id="1776730"/>
    <lineage>
        <taxon>Bacteria</taxon>
        <taxon>Pseudomonadati</taxon>
        <taxon>Pseudomonadota</taxon>
        <taxon>Alphaproteobacteria</taxon>
        <taxon>Hyphomicrobiales</taxon>
        <taxon>Phyllobacteriaceae</taxon>
        <taxon>Mesorhizobium</taxon>
    </lineage>
</organism>
<dbReference type="SUPFAM" id="SSF54292">
    <property type="entry name" value="2Fe-2S ferredoxin-like"/>
    <property type="match status" value="1"/>
</dbReference>
<dbReference type="Gene3D" id="3.10.20.30">
    <property type="match status" value="1"/>
</dbReference>
<dbReference type="CDD" id="cd00207">
    <property type="entry name" value="fer2"/>
    <property type="match status" value="1"/>
</dbReference>
<keyword evidence="8" id="KW-0411">Iron-sulfur</keyword>
<evidence type="ECO:0000256" key="7">
    <source>
        <dbReference type="ARBA" id="ARBA00023004"/>
    </source>
</evidence>
<dbReference type="PRINTS" id="PR00410">
    <property type="entry name" value="PHEHYDRXLASE"/>
</dbReference>
<dbReference type="InterPro" id="IPR017938">
    <property type="entry name" value="Riboflavin_synthase-like_b-brl"/>
</dbReference>
<evidence type="ECO:0000256" key="2">
    <source>
        <dbReference type="ARBA" id="ARBA00022630"/>
    </source>
</evidence>
<dbReference type="AlphaFoldDB" id="A0A7C9RBM2"/>
<dbReference type="GO" id="GO:0046872">
    <property type="term" value="F:metal ion binding"/>
    <property type="evidence" value="ECO:0007669"/>
    <property type="project" value="UniProtKB-KW"/>
</dbReference>
<comment type="cofactor">
    <cofactor evidence="1">
        <name>FAD</name>
        <dbReference type="ChEBI" id="CHEBI:57692"/>
    </cofactor>
</comment>
<dbReference type="InterPro" id="IPR012349">
    <property type="entry name" value="Split_barrel_FMN-bd"/>
</dbReference>
<evidence type="ECO:0000313" key="11">
    <source>
        <dbReference type="EMBL" id="NGN44835.1"/>
    </source>
</evidence>
<dbReference type="InterPro" id="IPR050415">
    <property type="entry name" value="MRET"/>
</dbReference>
<dbReference type="InterPro" id="IPR012675">
    <property type="entry name" value="Beta-grasp_dom_sf"/>
</dbReference>
<evidence type="ECO:0000256" key="1">
    <source>
        <dbReference type="ARBA" id="ARBA00001974"/>
    </source>
</evidence>
<dbReference type="GO" id="GO:0051537">
    <property type="term" value="F:2 iron, 2 sulfur cluster binding"/>
    <property type="evidence" value="ECO:0007669"/>
    <property type="project" value="UniProtKB-KW"/>
</dbReference>
<dbReference type="InterPro" id="IPR001041">
    <property type="entry name" value="2Fe-2S_ferredoxin-type"/>
</dbReference>
<dbReference type="SUPFAM" id="SSF63380">
    <property type="entry name" value="Riboflavin synthase domain-like"/>
    <property type="match status" value="1"/>
</dbReference>